<evidence type="ECO:0000313" key="1">
    <source>
        <dbReference type="EMBL" id="MDN4611289.1"/>
    </source>
</evidence>
<dbReference type="Proteomes" id="UP001174209">
    <property type="component" value="Unassembled WGS sequence"/>
</dbReference>
<organism evidence="1 2">
    <name type="scientific">Arthrobacter burdickii</name>
    <dbReference type="NCBI Taxonomy" id="3035920"/>
    <lineage>
        <taxon>Bacteria</taxon>
        <taxon>Bacillati</taxon>
        <taxon>Actinomycetota</taxon>
        <taxon>Actinomycetes</taxon>
        <taxon>Micrococcales</taxon>
        <taxon>Micrococcaceae</taxon>
        <taxon>Arthrobacter</taxon>
    </lineage>
</organism>
<evidence type="ECO:0008006" key="3">
    <source>
        <dbReference type="Google" id="ProtNLM"/>
    </source>
</evidence>
<gene>
    <name evidence="1" type="ORF">P5G52_10460</name>
</gene>
<name>A0ABT8K1I1_9MICC</name>
<dbReference type="RefSeq" id="WP_301227145.1">
    <property type="nucleotide sequence ID" value="NZ_JAROCG010000001.1"/>
</dbReference>
<keyword evidence="2" id="KW-1185">Reference proteome</keyword>
<evidence type="ECO:0000313" key="2">
    <source>
        <dbReference type="Proteomes" id="UP001174209"/>
    </source>
</evidence>
<accession>A0ABT8K1I1</accession>
<comment type="caution">
    <text evidence="1">The sequence shown here is derived from an EMBL/GenBank/DDBJ whole genome shotgun (WGS) entry which is preliminary data.</text>
</comment>
<dbReference type="EMBL" id="JAROCG010000001">
    <property type="protein sequence ID" value="MDN4611289.1"/>
    <property type="molecule type" value="Genomic_DNA"/>
</dbReference>
<proteinExistence type="predicted"/>
<protein>
    <recommendedName>
        <fullName evidence="3">STAS domain-containing protein</fullName>
    </recommendedName>
</protein>
<sequence length="137" mass="14954">MDHKLRVTVRLDIDLHWARMDVRGCLTEQNCRALLPIVRRSFRFLQEPNVVIDVSSAQHIDLGGVDALERLGITGSTAHPLLGTPGSTAHPLLGTPGSTAHPLLNEDLGTCFLIVPEVLPSCPSRFPRPHGSHRFAA</sequence>
<reference evidence="1" key="1">
    <citation type="submission" date="2023-06" db="EMBL/GenBank/DDBJ databases">
        <title>MT1 and MT2 Draft Genomes of Novel Species.</title>
        <authorList>
            <person name="Venkateswaran K."/>
        </authorList>
    </citation>
    <scope>NUCLEOTIDE SEQUENCE</scope>
    <source>
        <strain evidence="1">IIF3SC-B10</strain>
    </source>
</reference>